<keyword evidence="5" id="KW-1185">Reference proteome</keyword>
<dbReference type="Proteomes" id="UP000887574">
    <property type="component" value="Unplaced"/>
</dbReference>
<dbReference type="AlphaFoldDB" id="A0A915EMA5"/>
<evidence type="ECO:0000256" key="4">
    <source>
        <dbReference type="SAM" id="MobiDB-lite"/>
    </source>
</evidence>
<dbReference type="WBParaSite" id="jg7789">
    <property type="protein sequence ID" value="jg7789"/>
    <property type="gene ID" value="jg7789"/>
</dbReference>
<sequence length="403" mass="44183">MDLDDDEAKRFQAHDRGANNGGANIHQQICESFVKMFGTATSSAFGAVNRPSGLFGNTGQSSNTLGSTISSAVDLQNPNNDVEVPQPPEDTVQALKFNPVVSGMPILLAAGSWDNACRVWQVQENGTVEPKAVQNIGAAILSIDWVDDGTPIKWLLWGNMMNQCAAVIGGGFQLQLLDDWIVGPHSSLLDMRQLPTQNSLATIQLPERVYCSDVLFPMAVVGLANRHMKLYNLDGQPQEISDIESPLKFQSKCVSIFQNKLNNRPHGYALGSIEGRVAVQYVETANPKDNFTFKCHRSPDLIQNYQEIYPVNDVAFHPLHNTLATVGGDGRYSFWDKDARTKLKSSEAMKMPITKCHIHASGNIFAYATGYDWSRGHEASVSGSGSKIFLHACAEDMKGRPKK</sequence>
<dbReference type="SMART" id="SM00320">
    <property type="entry name" value="WD40"/>
    <property type="match status" value="2"/>
</dbReference>
<reference evidence="6" key="1">
    <citation type="submission" date="2022-11" db="UniProtKB">
        <authorList>
            <consortium name="WormBaseParasite"/>
        </authorList>
    </citation>
    <scope>IDENTIFICATION</scope>
</reference>
<accession>A0A915EMA5</accession>
<protein>
    <submittedName>
        <fullName evidence="6">Uncharacterized protein</fullName>
    </submittedName>
</protein>
<proteinExistence type="predicted"/>
<feature type="compositionally biased region" description="Basic and acidic residues" evidence="4">
    <location>
        <begin position="7"/>
        <end position="17"/>
    </location>
</feature>
<dbReference type="InterPro" id="IPR015943">
    <property type="entry name" value="WD40/YVTN_repeat-like_dom_sf"/>
</dbReference>
<feature type="repeat" description="WD" evidence="3">
    <location>
        <begin position="311"/>
        <end position="345"/>
    </location>
</feature>
<feature type="region of interest" description="Disordered" evidence="4">
    <location>
        <begin position="1"/>
        <end position="21"/>
    </location>
</feature>
<keyword evidence="1 3" id="KW-0853">WD repeat</keyword>
<evidence type="ECO:0000313" key="5">
    <source>
        <dbReference type="Proteomes" id="UP000887574"/>
    </source>
</evidence>
<dbReference type="Pfam" id="PF00400">
    <property type="entry name" value="WD40"/>
    <property type="match status" value="1"/>
</dbReference>
<evidence type="ECO:0000256" key="1">
    <source>
        <dbReference type="ARBA" id="ARBA00022574"/>
    </source>
</evidence>
<dbReference type="InterPro" id="IPR001680">
    <property type="entry name" value="WD40_rpt"/>
</dbReference>
<keyword evidence="2" id="KW-0677">Repeat</keyword>
<evidence type="ECO:0000256" key="2">
    <source>
        <dbReference type="ARBA" id="ARBA00022737"/>
    </source>
</evidence>
<dbReference type="Gene3D" id="2.130.10.10">
    <property type="entry name" value="YVTN repeat-like/Quinoprotein amine dehydrogenase"/>
    <property type="match status" value="2"/>
</dbReference>
<name>A0A915EMA5_9BILA</name>
<evidence type="ECO:0000256" key="3">
    <source>
        <dbReference type="PROSITE-ProRule" id="PRU00221"/>
    </source>
</evidence>
<dbReference type="PANTHER" id="PTHR10971">
    <property type="entry name" value="MRNA EXPORT FACTOR AND BUB3"/>
    <property type="match status" value="1"/>
</dbReference>
<organism evidence="5 6">
    <name type="scientific">Ditylenchus dipsaci</name>
    <dbReference type="NCBI Taxonomy" id="166011"/>
    <lineage>
        <taxon>Eukaryota</taxon>
        <taxon>Metazoa</taxon>
        <taxon>Ecdysozoa</taxon>
        <taxon>Nematoda</taxon>
        <taxon>Chromadorea</taxon>
        <taxon>Rhabditida</taxon>
        <taxon>Tylenchina</taxon>
        <taxon>Tylenchomorpha</taxon>
        <taxon>Sphaerularioidea</taxon>
        <taxon>Anguinidae</taxon>
        <taxon>Anguininae</taxon>
        <taxon>Ditylenchus</taxon>
    </lineage>
</organism>
<dbReference type="SUPFAM" id="SSF50978">
    <property type="entry name" value="WD40 repeat-like"/>
    <property type="match status" value="1"/>
</dbReference>
<dbReference type="PROSITE" id="PS50082">
    <property type="entry name" value="WD_REPEATS_2"/>
    <property type="match status" value="1"/>
</dbReference>
<dbReference type="InterPro" id="IPR036322">
    <property type="entry name" value="WD40_repeat_dom_sf"/>
</dbReference>
<evidence type="ECO:0000313" key="6">
    <source>
        <dbReference type="WBParaSite" id="jg7789"/>
    </source>
</evidence>